<accession>A0A7M7NRJ2</accession>
<dbReference type="EnsemblMetazoa" id="XM_003728429">
    <property type="protein sequence ID" value="XP_003728477"/>
    <property type="gene ID" value="LOC100888998"/>
</dbReference>
<dbReference type="EnsemblMetazoa" id="XM_030984762">
    <property type="protein sequence ID" value="XP_030840622"/>
    <property type="gene ID" value="LOC115923644"/>
</dbReference>
<dbReference type="RefSeq" id="XP_003728477.1">
    <property type="nucleotide sequence ID" value="XM_003728429.3"/>
</dbReference>
<reference evidence="2" key="2">
    <citation type="submission" date="2021-01" db="UniProtKB">
        <authorList>
            <consortium name="EnsemblMetazoa"/>
        </authorList>
    </citation>
    <scope>IDENTIFICATION</scope>
</reference>
<sequence length="374" mass="41628">MRHESKTVHVDERPSFAGSLVTIFAGQGARSADSKTTRENLPGKSRVGRILLNDNHSQDRLLGMKLADIHQMQRKAETFITHQQKTFLAKMEKRQDTWVREHIRFSTGTNLSRPPEDGEREVPPTRETYKSFLEGGGAAEGVDSTDAPKEGDGTLPAITYLTEGPDSSSRIVGNGATIFAKEPDAYDRTPNKGFVGLPPITEGKKSGFAPSGNINDMFDDKAFKRSARKWPPTKGSEGAAASLPVLDLNEPRTMTAGKLSNMSAIEELEEFPEKCSPSPQFLLSRSLPLMQLDEQHTRKLRARREHQPKIRRKRSRNMSARVVDNDNPLADDRFVKLHELLASEAVADHESRELTAIARGFLAAQKFGQSWKNK</sequence>
<protein>
    <submittedName>
        <fullName evidence="2">Uncharacterized protein</fullName>
    </submittedName>
</protein>
<organism evidence="2 3">
    <name type="scientific">Strongylocentrotus purpuratus</name>
    <name type="common">Purple sea urchin</name>
    <dbReference type="NCBI Taxonomy" id="7668"/>
    <lineage>
        <taxon>Eukaryota</taxon>
        <taxon>Metazoa</taxon>
        <taxon>Echinodermata</taxon>
        <taxon>Eleutherozoa</taxon>
        <taxon>Echinozoa</taxon>
        <taxon>Echinoidea</taxon>
        <taxon>Euechinoidea</taxon>
        <taxon>Echinacea</taxon>
        <taxon>Camarodonta</taxon>
        <taxon>Echinidea</taxon>
        <taxon>Strongylocentrotidae</taxon>
        <taxon>Strongylocentrotus</taxon>
    </lineage>
</organism>
<dbReference type="GeneID" id="115923644"/>
<dbReference type="OrthoDB" id="10017847at2759"/>
<evidence type="ECO:0000313" key="2">
    <source>
        <dbReference type="EnsemblMetazoa" id="XP_030840622"/>
    </source>
</evidence>
<name>A0A7M7NRJ2_STRPU</name>
<dbReference type="RefSeq" id="XP_030840622.1">
    <property type="nucleotide sequence ID" value="XM_030984762.1"/>
</dbReference>
<dbReference type="KEGG" id="spu:100888998"/>
<dbReference type="InParanoid" id="A0A7M7NRJ2"/>
<feature type="region of interest" description="Disordered" evidence="1">
    <location>
        <begin position="297"/>
        <end position="321"/>
    </location>
</feature>
<dbReference type="AlphaFoldDB" id="A0A7M7NRJ2"/>
<dbReference type="PANTHER" id="PTHR35666">
    <property type="entry name" value="SIMILAR TO RIKEN CDNA 4921536K21"/>
    <property type="match status" value="1"/>
</dbReference>
<dbReference type="KEGG" id="spu:115923644"/>
<dbReference type="OMA" id="MKHESKT"/>
<proteinExistence type="predicted"/>
<dbReference type="PANTHER" id="PTHR35666:SF1">
    <property type="entry name" value="SIMILAR TO RIKEN CDNA 4921536K21"/>
    <property type="match status" value="1"/>
</dbReference>
<dbReference type="InterPro" id="IPR038935">
    <property type="entry name" value="C5orf52"/>
</dbReference>
<keyword evidence="3" id="KW-1185">Reference proteome</keyword>
<evidence type="ECO:0000256" key="1">
    <source>
        <dbReference type="SAM" id="MobiDB-lite"/>
    </source>
</evidence>
<evidence type="ECO:0000313" key="3">
    <source>
        <dbReference type="Proteomes" id="UP000007110"/>
    </source>
</evidence>
<reference evidence="3" key="1">
    <citation type="submission" date="2015-02" db="EMBL/GenBank/DDBJ databases">
        <title>Genome sequencing for Strongylocentrotus purpuratus.</title>
        <authorList>
            <person name="Murali S."/>
            <person name="Liu Y."/>
            <person name="Vee V."/>
            <person name="English A."/>
            <person name="Wang M."/>
            <person name="Skinner E."/>
            <person name="Han Y."/>
            <person name="Muzny D.M."/>
            <person name="Worley K.C."/>
            <person name="Gibbs R.A."/>
        </authorList>
    </citation>
    <scope>NUCLEOTIDE SEQUENCE</scope>
</reference>
<dbReference type="GeneID" id="100888998"/>
<dbReference type="Proteomes" id="UP000007110">
    <property type="component" value="Unassembled WGS sequence"/>
</dbReference>
<feature type="compositionally biased region" description="Basic residues" evidence="1">
    <location>
        <begin position="298"/>
        <end position="316"/>
    </location>
</feature>